<reference evidence="1 2" key="1">
    <citation type="journal article" date="2021" name="BMC Biol.">
        <title>Horizontally acquired antibacterial genes associated with adaptive radiation of ladybird beetles.</title>
        <authorList>
            <person name="Li H.S."/>
            <person name="Tang X.F."/>
            <person name="Huang Y.H."/>
            <person name="Xu Z.Y."/>
            <person name="Chen M.L."/>
            <person name="Du X.Y."/>
            <person name="Qiu B.Y."/>
            <person name="Chen P.T."/>
            <person name="Zhang W."/>
            <person name="Slipinski A."/>
            <person name="Escalona H.E."/>
            <person name="Waterhouse R.M."/>
            <person name="Zwick A."/>
            <person name="Pang H."/>
        </authorList>
    </citation>
    <scope>NUCLEOTIDE SEQUENCE [LARGE SCALE GENOMIC DNA]</scope>
    <source>
        <strain evidence="1">SYSU2018</strain>
    </source>
</reference>
<organism evidence="1 2">
    <name type="scientific">Cryptolaemus montrouzieri</name>
    <dbReference type="NCBI Taxonomy" id="559131"/>
    <lineage>
        <taxon>Eukaryota</taxon>
        <taxon>Metazoa</taxon>
        <taxon>Ecdysozoa</taxon>
        <taxon>Arthropoda</taxon>
        <taxon>Hexapoda</taxon>
        <taxon>Insecta</taxon>
        <taxon>Pterygota</taxon>
        <taxon>Neoptera</taxon>
        <taxon>Endopterygota</taxon>
        <taxon>Coleoptera</taxon>
        <taxon>Polyphaga</taxon>
        <taxon>Cucujiformia</taxon>
        <taxon>Coccinelloidea</taxon>
        <taxon>Coccinellidae</taxon>
        <taxon>Scymninae</taxon>
        <taxon>Scymnini</taxon>
        <taxon>Cryptolaemus</taxon>
    </lineage>
</organism>
<dbReference type="AlphaFoldDB" id="A0ABD2MIB3"/>
<accession>A0ABD2MIB3</accession>
<name>A0ABD2MIB3_9CUCU</name>
<evidence type="ECO:0000313" key="1">
    <source>
        <dbReference type="EMBL" id="KAL3266057.1"/>
    </source>
</evidence>
<proteinExistence type="predicted"/>
<dbReference type="Proteomes" id="UP001516400">
    <property type="component" value="Unassembled WGS sequence"/>
</dbReference>
<keyword evidence="2" id="KW-1185">Reference proteome</keyword>
<gene>
    <name evidence="1" type="ORF">HHI36_010244</name>
</gene>
<dbReference type="EMBL" id="JABFTP020000001">
    <property type="protein sequence ID" value="KAL3266057.1"/>
    <property type="molecule type" value="Genomic_DNA"/>
</dbReference>
<evidence type="ECO:0000313" key="2">
    <source>
        <dbReference type="Proteomes" id="UP001516400"/>
    </source>
</evidence>
<comment type="caution">
    <text evidence="1">The sequence shown here is derived from an EMBL/GenBank/DDBJ whole genome shotgun (WGS) entry which is preliminary data.</text>
</comment>
<sequence length="227" mass="26347">MQKYLNLQFGDQHEEVQDSSYNLNIENETDRMKFSLKIANVGQSSLSRLPCTQTKKKIATIQGSSTAQTFAGVVKRAWIHVGRVQLDTEPQTIKSYLENKFPENSFIVELLPKRLFDKAFPQESRNFNSKKRNTNKPWVTKDIIEKGKLLREIHKITKHDNNVVQFYNELKEKYGVNIDRAKKPTIIILFSTRTVWQTINSNTVKTVRKEIPDVVQSPDVISEFEFV</sequence>
<protein>
    <submittedName>
        <fullName evidence="1">Uncharacterized protein</fullName>
    </submittedName>
</protein>